<dbReference type="RefSeq" id="WP_120401852.1">
    <property type="nucleotide sequence ID" value="NZ_RAXV01000008.1"/>
</dbReference>
<protein>
    <submittedName>
        <fullName evidence="1">Peptidase C39</fullName>
    </submittedName>
</protein>
<dbReference type="EMBL" id="RAXV01000008">
    <property type="protein sequence ID" value="RKG32591.1"/>
    <property type="molecule type" value="Genomic_DNA"/>
</dbReference>
<dbReference type="Gene3D" id="3.90.70.10">
    <property type="entry name" value="Cysteine proteinases"/>
    <property type="match status" value="1"/>
</dbReference>
<evidence type="ECO:0000313" key="2">
    <source>
        <dbReference type="Proteomes" id="UP000282388"/>
    </source>
</evidence>
<reference evidence="1 2" key="1">
    <citation type="submission" date="2018-09" db="EMBL/GenBank/DDBJ databases">
        <title>The draft genome of Acinetobacter spp. strains.</title>
        <authorList>
            <person name="Qin J."/>
            <person name="Feng Y."/>
            <person name="Zong Z."/>
        </authorList>
    </citation>
    <scope>NUCLEOTIDE SEQUENCE [LARGE SCALE GENOMIC DNA]</scope>
    <source>
        <strain evidence="1 2">WCHAc060012</strain>
    </source>
</reference>
<accession>A0A3A8EUP8</accession>
<sequence>MSLEIPESLANLEANGGIYAVWMLLQHLGLDAEIDQLINVCGYDAEYGTSTLGLAIGLKKFGYQVQFHTDEDLEPSEEDLKELNTAHQIQLPILPALSYAEIQQAFEQKKYVIVYYDTLEGEGNHSLVYAIDAKEISFFDSFEVMPAAIFEQQRTVEGIFRQAIVVDA</sequence>
<gene>
    <name evidence="1" type="ORF">D7V32_05205</name>
</gene>
<dbReference type="Proteomes" id="UP000282388">
    <property type="component" value="Unassembled WGS sequence"/>
</dbReference>
<dbReference type="AlphaFoldDB" id="A0A3A8EUP8"/>
<evidence type="ECO:0000313" key="1">
    <source>
        <dbReference type="EMBL" id="RKG32591.1"/>
    </source>
</evidence>
<comment type="caution">
    <text evidence="1">The sequence shown here is derived from an EMBL/GenBank/DDBJ whole genome shotgun (WGS) entry which is preliminary data.</text>
</comment>
<keyword evidence="2" id="KW-1185">Reference proteome</keyword>
<organism evidence="1 2">
    <name type="scientific">Acinetobacter tianfuensis</name>
    <dbReference type="NCBI Taxonomy" id="2419603"/>
    <lineage>
        <taxon>Bacteria</taxon>
        <taxon>Pseudomonadati</taxon>
        <taxon>Pseudomonadota</taxon>
        <taxon>Gammaproteobacteria</taxon>
        <taxon>Moraxellales</taxon>
        <taxon>Moraxellaceae</taxon>
        <taxon>Acinetobacter</taxon>
    </lineage>
</organism>
<dbReference type="OrthoDB" id="6710077at2"/>
<proteinExistence type="predicted"/>
<name>A0A3A8EUP8_9GAMM</name>